<accession>A0ABR0K0K5</accession>
<comment type="caution">
    <text evidence="1">The sequence shown here is derived from an EMBL/GenBank/DDBJ whole genome shotgun (WGS) entry which is preliminary data.</text>
</comment>
<proteinExistence type="predicted"/>
<dbReference type="Proteomes" id="UP001345013">
    <property type="component" value="Unassembled WGS sequence"/>
</dbReference>
<name>A0ABR0K0K5_9EURO</name>
<evidence type="ECO:0000313" key="1">
    <source>
        <dbReference type="EMBL" id="KAK5081411.1"/>
    </source>
</evidence>
<gene>
    <name evidence="1" type="ORF">LTR24_008217</name>
</gene>
<reference evidence="1 2" key="1">
    <citation type="submission" date="2023-08" db="EMBL/GenBank/DDBJ databases">
        <title>Black Yeasts Isolated from many extreme environments.</title>
        <authorList>
            <person name="Coleine C."/>
            <person name="Stajich J.E."/>
            <person name="Selbmann L."/>
        </authorList>
    </citation>
    <scope>NUCLEOTIDE SEQUENCE [LARGE SCALE GENOMIC DNA]</scope>
    <source>
        <strain evidence="1 2">CCFEE 5885</strain>
    </source>
</reference>
<sequence length="83" mass="9075">MDRAWVTPLSEQIIDGHTKTSVDEAAPTVQSKPLVDLGEVQKQTIHTGSLCECSAVVKDVNEDRPFTTPELHDEIWNGETASA</sequence>
<keyword evidence="2" id="KW-1185">Reference proteome</keyword>
<evidence type="ECO:0000313" key="2">
    <source>
        <dbReference type="Proteomes" id="UP001345013"/>
    </source>
</evidence>
<protein>
    <submittedName>
        <fullName evidence="1">Uncharacterized protein</fullName>
    </submittedName>
</protein>
<dbReference type="EMBL" id="JAVRRG010000138">
    <property type="protein sequence ID" value="KAK5081411.1"/>
    <property type="molecule type" value="Genomic_DNA"/>
</dbReference>
<organism evidence="1 2">
    <name type="scientific">Lithohypha guttulata</name>
    <dbReference type="NCBI Taxonomy" id="1690604"/>
    <lineage>
        <taxon>Eukaryota</taxon>
        <taxon>Fungi</taxon>
        <taxon>Dikarya</taxon>
        <taxon>Ascomycota</taxon>
        <taxon>Pezizomycotina</taxon>
        <taxon>Eurotiomycetes</taxon>
        <taxon>Chaetothyriomycetidae</taxon>
        <taxon>Chaetothyriales</taxon>
        <taxon>Trichomeriaceae</taxon>
        <taxon>Lithohypha</taxon>
    </lineage>
</organism>